<organism evidence="2 3">
    <name type="scientific">Neolecta irregularis (strain DAH-3)</name>
    <dbReference type="NCBI Taxonomy" id="1198029"/>
    <lineage>
        <taxon>Eukaryota</taxon>
        <taxon>Fungi</taxon>
        <taxon>Dikarya</taxon>
        <taxon>Ascomycota</taxon>
        <taxon>Taphrinomycotina</taxon>
        <taxon>Neolectales</taxon>
        <taxon>Neolectaceae</taxon>
        <taxon>Neolecta</taxon>
    </lineage>
</organism>
<dbReference type="InterPro" id="IPR025337">
    <property type="entry name" value="Questin_oxidase-like"/>
</dbReference>
<sequence>MWRSSRLFSTMSKFLIPKATPSLNVKGAFSHSKDISLETTKILSDLLERDFKEHSILINKIGLHSHLSHHLLACYSFGVPSKRLAEIYEVDKKDHKLPRGKFHQDFKWGDKITFNNYDYYPDLANFFAQQAEKLGSIAAVEKYVFGDEHDMFKRFMSGAYHCLIHIGYGIEFDLPIMVVEGLAETALHKPTVGALYPDDISKLSLENENLTTEEIVRQVVDDKRFDNMLSFSDSPKLNVVMKNPDLVLEYASKWSVDETNLEEKANELIHLAVVVFAGAQRPDKDLNLDFFLMHTLTSSLFLPSYINALSKKNAVKLLKAKFALDLAYWVSRGRPSIDLTVAEKMGAKYSWDEIIKIGNESRDDHVPKVVRAAKFAEVRCGDKEGIYRGIAAMTVVKITVEGGRYNQDGVGFDECWQDIPARKY</sequence>
<dbReference type="STRING" id="1198029.A0A1U7LVM3"/>
<dbReference type="PANTHER" id="PTHR35870">
    <property type="entry name" value="PROTEIN, PUTATIVE (AFU_ORTHOLOGUE AFUA_5G03330)-RELATED"/>
    <property type="match status" value="1"/>
</dbReference>
<evidence type="ECO:0000313" key="2">
    <source>
        <dbReference type="EMBL" id="OLL26725.1"/>
    </source>
</evidence>
<accession>A0A1U7LVM3</accession>
<comment type="caution">
    <text evidence="2">The sequence shown here is derived from an EMBL/GenBank/DDBJ whole genome shotgun (WGS) entry which is preliminary data.</text>
</comment>
<dbReference type="Pfam" id="PF14027">
    <property type="entry name" value="Questin_oxidase"/>
    <property type="match status" value="1"/>
</dbReference>
<dbReference type="Proteomes" id="UP000186594">
    <property type="component" value="Unassembled WGS sequence"/>
</dbReference>
<keyword evidence="1" id="KW-0560">Oxidoreductase</keyword>
<evidence type="ECO:0000313" key="3">
    <source>
        <dbReference type="Proteomes" id="UP000186594"/>
    </source>
</evidence>
<dbReference type="AlphaFoldDB" id="A0A1U7LVM3"/>
<dbReference type="OMA" id="WLKIARM"/>
<proteinExistence type="predicted"/>
<dbReference type="GO" id="GO:0016491">
    <property type="term" value="F:oxidoreductase activity"/>
    <property type="evidence" value="ECO:0007669"/>
    <property type="project" value="UniProtKB-KW"/>
</dbReference>
<dbReference type="EMBL" id="LXFE01000150">
    <property type="protein sequence ID" value="OLL26725.1"/>
    <property type="molecule type" value="Genomic_DNA"/>
</dbReference>
<name>A0A1U7LVM3_NEOID</name>
<gene>
    <name evidence="2" type="ORF">NEOLI_001329</name>
</gene>
<evidence type="ECO:0000256" key="1">
    <source>
        <dbReference type="ARBA" id="ARBA00023002"/>
    </source>
</evidence>
<dbReference type="OrthoDB" id="10004862at2759"/>
<keyword evidence="3" id="KW-1185">Reference proteome</keyword>
<reference evidence="2 3" key="1">
    <citation type="submission" date="2016-04" db="EMBL/GenBank/DDBJ databases">
        <title>Evolutionary innovation and constraint leading to complex multicellularity in the Ascomycota.</title>
        <authorList>
            <person name="Cisse O."/>
            <person name="Nguyen A."/>
            <person name="Hewitt D.A."/>
            <person name="Jedd G."/>
            <person name="Stajich J.E."/>
        </authorList>
    </citation>
    <scope>NUCLEOTIDE SEQUENCE [LARGE SCALE GENOMIC DNA]</scope>
    <source>
        <strain evidence="2 3">DAH-3</strain>
    </source>
</reference>
<protein>
    <submittedName>
        <fullName evidence="2">Oxidoreductase</fullName>
    </submittedName>
</protein>
<dbReference type="PANTHER" id="PTHR35870:SF1">
    <property type="entry name" value="PROTEIN, PUTATIVE (AFU_ORTHOLOGUE AFUA_5G03330)-RELATED"/>
    <property type="match status" value="1"/>
</dbReference>